<dbReference type="Pfam" id="PF03949">
    <property type="entry name" value="Malic_M"/>
    <property type="match status" value="1"/>
</dbReference>
<dbReference type="Proteomes" id="UP000317158">
    <property type="component" value="Unassembled WGS sequence"/>
</dbReference>
<dbReference type="InterPro" id="IPR045213">
    <property type="entry name" value="Malic_NAD-bd_bact_type"/>
</dbReference>
<dbReference type="AlphaFoldDB" id="A0A520KS22"/>
<dbReference type="InterPro" id="IPR001891">
    <property type="entry name" value="Malic_OxRdtase"/>
</dbReference>
<dbReference type="SMART" id="SM00919">
    <property type="entry name" value="Malic_M"/>
    <property type="match status" value="1"/>
</dbReference>
<dbReference type="InterPro" id="IPR051674">
    <property type="entry name" value="Malate_Decarboxylase"/>
</dbReference>
<dbReference type="GO" id="GO:0004470">
    <property type="term" value="F:malic enzyme activity"/>
    <property type="evidence" value="ECO:0007669"/>
    <property type="project" value="InterPro"/>
</dbReference>
<keyword evidence="2" id="KW-0560">Oxidoreductase</keyword>
<dbReference type="SUPFAM" id="SSF51735">
    <property type="entry name" value="NAD(P)-binding Rossmann-fold domains"/>
    <property type="match status" value="1"/>
</dbReference>
<dbReference type="PANTHER" id="PTHR43237:SF4">
    <property type="entry name" value="NADP-DEPENDENT MALIC ENZYME"/>
    <property type="match status" value="1"/>
</dbReference>
<dbReference type="Gene3D" id="3.40.50.10380">
    <property type="entry name" value="Malic enzyme, N-terminal domain"/>
    <property type="match status" value="1"/>
</dbReference>
<dbReference type="InterPro" id="IPR012301">
    <property type="entry name" value="Malic_N_dom"/>
</dbReference>
<dbReference type="InterPro" id="IPR036291">
    <property type="entry name" value="NAD(P)-bd_dom_sf"/>
</dbReference>
<evidence type="ECO:0000313" key="5">
    <source>
        <dbReference type="EMBL" id="RZN64581.1"/>
    </source>
</evidence>
<evidence type="ECO:0000256" key="2">
    <source>
        <dbReference type="ARBA" id="ARBA00023002"/>
    </source>
</evidence>
<dbReference type="PIRSF" id="PIRSF000106">
    <property type="entry name" value="ME"/>
    <property type="match status" value="1"/>
</dbReference>
<protein>
    <submittedName>
        <fullName evidence="5">NADP-dependent malic enzyme</fullName>
    </submittedName>
</protein>
<evidence type="ECO:0000259" key="4">
    <source>
        <dbReference type="SMART" id="SM01274"/>
    </source>
</evidence>
<dbReference type="InterPro" id="IPR012302">
    <property type="entry name" value="Malic_NAD-bd"/>
</dbReference>
<dbReference type="CDD" id="cd05311">
    <property type="entry name" value="NAD_bind_2_malic_enz"/>
    <property type="match status" value="1"/>
</dbReference>
<evidence type="ECO:0000313" key="6">
    <source>
        <dbReference type="Proteomes" id="UP000317158"/>
    </source>
</evidence>
<dbReference type="InterPro" id="IPR037062">
    <property type="entry name" value="Malic_N_dom_sf"/>
</dbReference>
<dbReference type="EMBL" id="RXIF01000006">
    <property type="protein sequence ID" value="RZN64581.1"/>
    <property type="molecule type" value="Genomic_DNA"/>
</dbReference>
<dbReference type="PANTHER" id="PTHR43237">
    <property type="entry name" value="NADP-DEPENDENT MALIC ENZYME"/>
    <property type="match status" value="1"/>
</dbReference>
<evidence type="ECO:0000259" key="3">
    <source>
        <dbReference type="SMART" id="SM00919"/>
    </source>
</evidence>
<feature type="domain" description="Malic enzyme NAD-binding" evidence="3">
    <location>
        <begin position="173"/>
        <end position="406"/>
    </location>
</feature>
<dbReference type="SUPFAM" id="SSF53223">
    <property type="entry name" value="Aminoacid dehydrogenase-like, N-terminal domain"/>
    <property type="match status" value="1"/>
</dbReference>
<dbReference type="Gene3D" id="3.40.50.720">
    <property type="entry name" value="NAD(P)-binding Rossmann-like Domain"/>
    <property type="match status" value="1"/>
</dbReference>
<comment type="similarity">
    <text evidence="1">Belongs to the malic enzymes family.</text>
</comment>
<dbReference type="Pfam" id="PF00390">
    <property type="entry name" value="malic"/>
    <property type="match status" value="1"/>
</dbReference>
<gene>
    <name evidence="5" type="ORF">EF806_04395</name>
</gene>
<proteinExistence type="inferred from homology"/>
<dbReference type="GO" id="GO:0051287">
    <property type="term" value="F:NAD binding"/>
    <property type="evidence" value="ECO:0007669"/>
    <property type="project" value="InterPro"/>
</dbReference>
<evidence type="ECO:0000256" key="1">
    <source>
        <dbReference type="ARBA" id="ARBA00008785"/>
    </source>
</evidence>
<reference evidence="5 6" key="1">
    <citation type="journal article" date="2019" name="Nat. Microbiol.">
        <title>Wide diversity of methane and short-chain alkane metabolisms in uncultured archaea.</title>
        <authorList>
            <person name="Borrel G."/>
            <person name="Adam P.S."/>
            <person name="McKay L.J."/>
            <person name="Chen L.X."/>
            <person name="Sierra-Garcia I.N."/>
            <person name="Sieber C.M."/>
            <person name="Letourneur Q."/>
            <person name="Ghozlane A."/>
            <person name="Andersen G.L."/>
            <person name="Li W.J."/>
            <person name="Hallam S.J."/>
            <person name="Muyzer G."/>
            <person name="de Oliveira V.M."/>
            <person name="Inskeep W.P."/>
            <person name="Banfield J.F."/>
            <person name="Gribaldo S."/>
        </authorList>
    </citation>
    <scope>NUCLEOTIDE SEQUENCE [LARGE SCALE GENOMIC DNA]</scope>
    <source>
        <strain evidence="5">NM1a</strain>
    </source>
</reference>
<organism evidence="5 6">
    <name type="scientific">Methanoliparum thermophilum</name>
    <dbReference type="NCBI Taxonomy" id="2491083"/>
    <lineage>
        <taxon>Archaea</taxon>
        <taxon>Methanobacteriati</taxon>
        <taxon>Methanobacteriota</taxon>
        <taxon>Candidatus Methanoliparia</taxon>
        <taxon>Candidatus Methanoliparales</taxon>
        <taxon>Candidatus Methanoliparaceae</taxon>
        <taxon>Candidatus Methanoliparum</taxon>
    </lineage>
</organism>
<dbReference type="GO" id="GO:0016616">
    <property type="term" value="F:oxidoreductase activity, acting on the CH-OH group of donors, NAD or NADP as acceptor"/>
    <property type="evidence" value="ECO:0007669"/>
    <property type="project" value="InterPro"/>
</dbReference>
<name>A0A520KS22_METT2</name>
<dbReference type="InterPro" id="IPR046346">
    <property type="entry name" value="Aminoacid_DH-like_N_sf"/>
</dbReference>
<accession>A0A520KS22</accession>
<sequence length="450" mass="49747">MDEDTVKKLLDKAKKPVEDSMRLHPYYKGKIEIVPKVPIKSSKDFSVWYTPGVAEPCRAINKEKELVYEYTNKWNNIAVVSDGTRVLGLGDIGPEAGLPVMEGKAMLFKYLGGVDAVPICLDTKDPDEIIKVCKWLQPSFGGINLEDIANPKCFYILDKMRDTFEIPVWHDDQQGTATVVLAGLINALELVGKRINDVKVVMVGAGAANIATERLITFAGINPENIIVLDSKGTLHPNREDLYIEKDKNPYKWNLCVTTNKEGIIGGISDALNGADVLISLSKPGPGVIKRKEIKCMNNDPIVFAMANPIPEIWPWEAKDAGARIVATGRSDFPNQINNSLGFPGIFRGVLDVRAKSITDEMCVAAAEGLAEVAREKGLTEDYIIPDMDEWDVYPKEAVAVGMTAMKQGVAKIKLTRDELYERAKEMIKRSRDTISLLMKSGIIKNIPEE</sequence>
<feature type="domain" description="Malic enzyme N-terminal" evidence="4">
    <location>
        <begin position="28"/>
        <end position="161"/>
    </location>
</feature>
<comment type="caution">
    <text evidence="5">The sequence shown here is derived from an EMBL/GenBank/DDBJ whole genome shotgun (WGS) entry which is preliminary data.</text>
</comment>
<dbReference type="SMART" id="SM01274">
    <property type="entry name" value="malic"/>
    <property type="match status" value="1"/>
</dbReference>